<sequence length="263" mass="28220">MAEMAPRRNLWQEKPDDARDRIPPMTQALHIRSYSGAGTLHDHDHAQLVLQMAGTLEIEVGGHGARLSQAVSAVIAPGEPHAQQGCGLNRSLVLDLPAAALPEGALDRRFLPVPEAARRLVEFADLSAATGTLPERVGGPLLRLLLDSLWQNARPCPFAPLEAAIRAEPALDWTVDRMARIAGMSRSALYRALAEARGTTPARLVTATRIALAQGALRQPGRSLAELAAELGFSDQAALTRAMRRETGRTPGAWRALWGTPGP</sequence>
<dbReference type="Pfam" id="PF12833">
    <property type="entry name" value="HTH_18"/>
    <property type="match status" value="1"/>
</dbReference>
<dbReference type="SUPFAM" id="SSF51182">
    <property type="entry name" value="RmlC-like cupins"/>
    <property type="match status" value="1"/>
</dbReference>
<dbReference type="OrthoDB" id="9793400at2"/>
<evidence type="ECO:0000256" key="3">
    <source>
        <dbReference type="ARBA" id="ARBA00023163"/>
    </source>
</evidence>
<evidence type="ECO:0000256" key="2">
    <source>
        <dbReference type="ARBA" id="ARBA00023125"/>
    </source>
</evidence>
<dbReference type="PANTHER" id="PTHR46796">
    <property type="entry name" value="HTH-TYPE TRANSCRIPTIONAL ACTIVATOR RHAS-RELATED"/>
    <property type="match status" value="1"/>
</dbReference>
<dbReference type="InterPro" id="IPR011051">
    <property type="entry name" value="RmlC_Cupin_sf"/>
</dbReference>
<reference evidence="7" key="1">
    <citation type="submission" date="2005-09" db="EMBL/GenBank/DDBJ databases">
        <title>Complete sequence of chromosome 2 of Rhodobacter sphaeroides 2.4.1.</title>
        <authorList>
            <person name="Copeland A."/>
            <person name="Lucas S."/>
            <person name="Lapidus A."/>
            <person name="Barry K."/>
            <person name="Detter J.C."/>
            <person name="Glavina T."/>
            <person name="Hammon N."/>
            <person name="Israni S."/>
            <person name="Pitluck S."/>
            <person name="Richardson P."/>
            <person name="Mackenzie C."/>
            <person name="Choudhary M."/>
            <person name="Larimer F."/>
            <person name="Hauser L.J."/>
            <person name="Land M."/>
            <person name="Donohue T.J."/>
            <person name="Kaplan S."/>
        </authorList>
    </citation>
    <scope>NUCLEOTIDE SEQUENCE [LARGE SCALE GENOMIC DNA]</scope>
    <source>
        <strain evidence="7">ATCC 17023 / DSM 158 / JCM 6121 / CCUG 31486 / LMG 2827 / NBRC 12203 / NCIMB 8253 / ATH 2.4.1.</strain>
    </source>
</reference>
<dbReference type="KEGG" id="rsp:RSP_3309"/>
<dbReference type="AlphaFoldDB" id="Q3IX17"/>
<keyword evidence="3" id="KW-0804">Transcription</keyword>
<dbReference type="SMART" id="SM00342">
    <property type="entry name" value="HTH_ARAC"/>
    <property type="match status" value="1"/>
</dbReference>
<gene>
    <name evidence="6" type="ORF">RSP_3309</name>
</gene>
<dbReference type="eggNOG" id="COG2207">
    <property type="taxonomic scope" value="Bacteria"/>
</dbReference>
<keyword evidence="2" id="KW-0238">DNA-binding</keyword>
<evidence type="ECO:0000259" key="5">
    <source>
        <dbReference type="PROSITE" id="PS01124"/>
    </source>
</evidence>
<evidence type="ECO:0000313" key="6">
    <source>
        <dbReference type="EMBL" id="ABA80917.2"/>
    </source>
</evidence>
<accession>Q3IX17</accession>
<keyword evidence="7" id="KW-1185">Reference proteome</keyword>
<proteinExistence type="predicted"/>
<dbReference type="SUPFAM" id="SSF46689">
    <property type="entry name" value="Homeodomain-like"/>
    <property type="match status" value="1"/>
</dbReference>
<feature type="domain" description="HTH araC/xylS-type" evidence="5">
    <location>
        <begin position="159"/>
        <end position="257"/>
    </location>
</feature>
<keyword evidence="1" id="KW-0805">Transcription regulation</keyword>
<evidence type="ECO:0000256" key="1">
    <source>
        <dbReference type="ARBA" id="ARBA00023015"/>
    </source>
</evidence>
<dbReference type="EMBL" id="CP000144">
    <property type="protein sequence ID" value="ABA80917.2"/>
    <property type="molecule type" value="Genomic_DNA"/>
</dbReference>
<feature type="compositionally biased region" description="Basic and acidic residues" evidence="4">
    <location>
        <begin position="10"/>
        <end position="21"/>
    </location>
</feature>
<dbReference type="InterPro" id="IPR050204">
    <property type="entry name" value="AraC_XylS_family_regulators"/>
</dbReference>
<dbReference type="EnsemblBacteria" id="ABA80917">
    <property type="protein sequence ID" value="ABA80917"/>
    <property type="gene ID" value="RSP_3309"/>
</dbReference>
<evidence type="ECO:0000313" key="7">
    <source>
        <dbReference type="Proteomes" id="UP000002703"/>
    </source>
</evidence>
<dbReference type="PATRIC" id="fig|272943.9.peg.3738"/>
<evidence type="ECO:0000256" key="4">
    <source>
        <dbReference type="SAM" id="MobiDB-lite"/>
    </source>
</evidence>
<protein>
    <submittedName>
        <fullName evidence="6">Transcriptional regulator, AraC family</fullName>
    </submittedName>
</protein>
<dbReference type="PANTHER" id="PTHR46796:SF10">
    <property type="entry name" value="TRANSCRIPTIONAL ACTIVATOR FEAR"/>
    <property type="match status" value="1"/>
</dbReference>
<dbReference type="Gene3D" id="1.10.10.60">
    <property type="entry name" value="Homeodomain-like"/>
    <property type="match status" value="1"/>
</dbReference>
<dbReference type="Proteomes" id="UP000002703">
    <property type="component" value="Chromosome 2"/>
</dbReference>
<dbReference type="InterPro" id="IPR009057">
    <property type="entry name" value="Homeodomain-like_sf"/>
</dbReference>
<dbReference type="GO" id="GO:0003700">
    <property type="term" value="F:DNA-binding transcription factor activity"/>
    <property type="evidence" value="ECO:0007669"/>
    <property type="project" value="InterPro"/>
</dbReference>
<feature type="region of interest" description="Disordered" evidence="4">
    <location>
        <begin position="1"/>
        <end position="21"/>
    </location>
</feature>
<dbReference type="InterPro" id="IPR014710">
    <property type="entry name" value="RmlC-like_jellyroll"/>
</dbReference>
<dbReference type="PROSITE" id="PS01124">
    <property type="entry name" value="HTH_ARAC_FAMILY_2"/>
    <property type="match status" value="1"/>
</dbReference>
<dbReference type="Gene3D" id="2.60.120.10">
    <property type="entry name" value="Jelly Rolls"/>
    <property type="match status" value="1"/>
</dbReference>
<dbReference type="InterPro" id="IPR018060">
    <property type="entry name" value="HTH_AraC"/>
</dbReference>
<dbReference type="GO" id="GO:0043565">
    <property type="term" value="F:sequence-specific DNA binding"/>
    <property type="evidence" value="ECO:0007669"/>
    <property type="project" value="InterPro"/>
</dbReference>
<dbReference type="STRING" id="272943.RSP_3309"/>
<name>Q3IX17_CERS4</name>
<organism evidence="6 7">
    <name type="scientific">Cereibacter sphaeroides (strain ATCC 17023 / DSM 158 / JCM 6121 / CCUG 31486 / LMG 2827 / NBRC 12203 / NCIMB 8253 / ATH 2.4.1.)</name>
    <name type="common">Rhodobacter sphaeroides</name>
    <dbReference type="NCBI Taxonomy" id="272943"/>
    <lineage>
        <taxon>Bacteria</taxon>
        <taxon>Pseudomonadati</taxon>
        <taxon>Pseudomonadota</taxon>
        <taxon>Alphaproteobacteria</taxon>
        <taxon>Rhodobacterales</taxon>
        <taxon>Paracoccaceae</taxon>
        <taxon>Cereibacter</taxon>
    </lineage>
</organism>